<dbReference type="Proteomes" id="UP000697995">
    <property type="component" value="Unassembled WGS sequence"/>
</dbReference>
<accession>A0ABS1D6W1</accession>
<organism evidence="2 3">
    <name type="scientific">Paracraurococcus ruber</name>
    <dbReference type="NCBI Taxonomy" id="77675"/>
    <lineage>
        <taxon>Bacteria</taxon>
        <taxon>Pseudomonadati</taxon>
        <taxon>Pseudomonadota</taxon>
        <taxon>Alphaproteobacteria</taxon>
        <taxon>Acetobacterales</taxon>
        <taxon>Roseomonadaceae</taxon>
        <taxon>Paracraurococcus</taxon>
    </lineage>
</organism>
<feature type="compositionally biased region" description="Basic and acidic residues" evidence="1">
    <location>
        <begin position="83"/>
        <end position="97"/>
    </location>
</feature>
<dbReference type="InterPro" id="IPR036737">
    <property type="entry name" value="OmpA-like_sf"/>
</dbReference>
<reference evidence="2 3" key="1">
    <citation type="journal article" date="2020" name="Microorganisms">
        <title>Osmotic Adaptation and Compatible Solute Biosynthesis of Phototrophic Bacteria as Revealed from Genome Analyses.</title>
        <authorList>
            <person name="Imhoff J.F."/>
            <person name="Rahn T."/>
            <person name="Kunzel S."/>
            <person name="Keller A."/>
            <person name="Neulinger S.C."/>
        </authorList>
    </citation>
    <scope>NUCLEOTIDE SEQUENCE [LARGE SCALE GENOMIC DNA]</scope>
    <source>
        <strain evidence="2 3">DSM 15382</strain>
    </source>
</reference>
<protein>
    <recommendedName>
        <fullName evidence="4">OmpA family protein</fullName>
    </recommendedName>
</protein>
<gene>
    <name evidence="2" type="ORF">CKO45_30750</name>
</gene>
<sequence length="110" mass="11398">LEALPGGAWRLRFPEGTEAPPRTAAPALAELGRRLAAAPEGRVVLLAQASGPEDVSTARRLSLARGLAVKDALVAGGLPPTRIDIRPMGRQEDRLDAVDVQPPGGGRPAP</sequence>
<feature type="region of interest" description="Disordered" evidence="1">
    <location>
        <begin position="83"/>
        <end position="110"/>
    </location>
</feature>
<dbReference type="SUPFAM" id="SSF103088">
    <property type="entry name" value="OmpA-like"/>
    <property type="match status" value="1"/>
</dbReference>
<proteinExistence type="predicted"/>
<dbReference type="EMBL" id="NRSG01000613">
    <property type="protein sequence ID" value="MBK1662559.1"/>
    <property type="molecule type" value="Genomic_DNA"/>
</dbReference>
<evidence type="ECO:0000313" key="3">
    <source>
        <dbReference type="Proteomes" id="UP000697995"/>
    </source>
</evidence>
<evidence type="ECO:0000313" key="2">
    <source>
        <dbReference type="EMBL" id="MBK1662559.1"/>
    </source>
</evidence>
<comment type="caution">
    <text evidence="2">The sequence shown here is derived from an EMBL/GenBank/DDBJ whole genome shotgun (WGS) entry which is preliminary data.</text>
</comment>
<keyword evidence="3" id="KW-1185">Reference proteome</keyword>
<evidence type="ECO:0000256" key="1">
    <source>
        <dbReference type="SAM" id="MobiDB-lite"/>
    </source>
</evidence>
<feature type="non-terminal residue" evidence="2">
    <location>
        <position position="1"/>
    </location>
</feature>
<dbReference type="Gene3D" id="3.30.1330.60">
    <property type="entry name" value="OmpA-like domain"/>
    <property type="match status" value="1"/>
</dbReference>
<name>A0ABS1D6W1_9PROT</name>
<evidence type="ECO:0008006" key="4">
    <source>
        <dbReference type="Google" id="ProtNLM"/>
    </source>
</evidence>